<dbReference type="Pfam" id="PF13432">
    <property type="entry name" value="TPR_16"/>
    <property type="match status" value="1"/>
</dbReference>
<comment type="pathway">
    <text evidence="1">Protein modification; protein glycosylation.</text>
</comment>
<reference evidence="7" key="1">
    <citation type="journal article" date="2019" name="Int. J. Syst. Evol. Microbiol.">
        <title>The Global Catalogue of Microorganisms (GCM) 10K type strain sequencing project: providing services to taxonomists for standard genome sequencing and annotation.</title>
        <authorList>
            <consortium name="The Broad Institute Genomics Platform"/>
            <consortium name="The Broad Institute Genome Sequencing Center for Infectious Disease"/>
            <person name="Wu L."/>
            <person name="Ma J."/>
        </authorList>
    </citation>
    <scope>NUCLEOTIDE SEQUENCE [LARGE SCALE GENOMIC DNA]</scope>
    <source>
        <strain evidence="7">JCM 17804</strain>
    </source>
</reference>
<dbReference type="SUPFAM" id="SSF48452">
    <property type="entry name" value="TPR-like"/>
    <property type="match status" value="2"/>
</dbReference>
<proteinExistence type="predicted"/>
<dbReference type="InterPro" id="IPR029489">
    <property type="entry name" value="OGT/SEC/SPY_C"/>
</dbReference>
<dbReference type="Proteomes" id="UP001500975">
    <property type="component" value="Unassembled WGS sequence"/>
</dbReference>
<evidence type="ECO:0000256" key="3">
    <source>
        <dbReference type="ARBA" id="ARBA00022737"/>
    </source>
</evidence>
<evidence type="ECO:0000256" key="1">
    <source>
        <dbReference type="ARBA" id="ARBA00004922"/>
    </source>
</evidence>
<gene>
    <name evidence="6" type="ORF">GCM10023165_15770</name>
</gene>
<keyword evidence="7" id="KW-1185">Reference proteome</keyword>
<dbReference type="EMBL" id="BAABGJ010000012">
    <property type="protein sequence ID" value="GAA4337625.1"/>
    <property type="molecule type" value="Genomic_DNA"/>
</dbReference>
<dbReference type="InterPro" id="IPR011990">
    <property type="entry name" value="TPR-like_helical_dom_sf"/>
</dbReference>
<evidence type="ECO:0000256" key="4">
    <source>
        <dbReference type="ARBA" id="ARBA00022803"/>
    </source>
</evidence>
<keyword evidence="4" id="KW-0802">TPR repeat</keyword>
<dbReference type="SUPFAM" id="SSF53756">
    <property type="entry name" value="UDP-Glycosyltransferase/glycogen phosphorylase"/>
    <property type="match status" value="1"/>
</dbReference>
<evidence type="ECO:0000259" key="5">
    <source>
        <dbReference type="Pfam" id="PF13844"/>
    </source>
</evidence>
<dbReference type="Gene3D" id="3.40.50.2000">
    <property type="entry name" value="Glycogen Phosphorylase B"/>
    <property type="match status" value="1"/>
</dbReference>
<dbReference type="Gene3D" id="1.25.40.10">
    <property type="entry name" value="Tetratricopeptide repeat domain"/>
    <property type="match status" value="2"/>
</dbReference>
<evidence type="ECO:0000256" key="2">
    <source>
        <dbReference type="ARBA" id="ARBA00022679"/>
    </source>
</evidence>
<organism evidence="6 7">
    <name type="scientific">Variovorax defluvii</name>
    <dbReference type="NCBI Taxonomy" id="913761"/>
    <lineage>
        <taxon>Bacteria</taxon>
        <taxon>Pseudomonadati</taxon>
        <taxon>Pseudomonadota</taxon>
        <taxon>Betaproteobacteria</taxon>
        <taxon>Burkholderiales</taxon>
        <taxon>Comamonadaceae</taxon>
        <taxon>Variovorax</taxon>
    </lineage>
</organism>
<dbReference type="PANTHER" id="PTHR44998:SF1">
    <property type="entry name" value="UDP-N-ACETYLGLUCOSAMINE--PEPTIDE N-ACETYLGLUCOSAMINYLTRANSFERASE 110 KDA SUBUNIT"/>
    <property type="match status" value="1"/>
</dbReference>
<name>A0ABP8HDG9_9BURK</name>
<keyword evidence="2" id="KW-0808">Transferase</keyword>
<dbReference type="PANTHER" id="PTHR44998">
    <property type="match status" value="1"/>
</dbReference>
<evidence type="ECO:0000313" key="7">
    <source>
        <dbReference type="Proteomes" id="UP001500975"/>
    </source>
</evidence>
<feature type="domain" description="O-GlcNAc transferase C-terminal" evidence="5">
    <location>
        <begin position="770"/>
        <end position="937"/>
    </location>
</feature>
<accession>A0ABP8HDG9</accession>
<dbReference type="Pfam" id="PF13844">
    <property type="entry name" value="Glyco_transf_41"/>
    <property type="match status" value="1"/>
</dbReference>
<keyword evidence="3" id="KW-0677">Repeat</keyword>
<evidence type="ECO:0000313" key="6">
    <source>
        <dbReference type="EMBL" id="GAA4337625.1"/>
    </source>
</evidence>
<sequence>MSKLKALLRPLLFRSDGPGSLWTQADHALANGDHSRATEIYRQLAGAKLSSPESYLYAGLAQQRLHRPSEAIAALESGLAQYPNLPLLMEHYLRVCAELDQVDRAIRRLAMGHADERQVCEELFVRYPDPHVQSNLIGHALRTGWTDLAEAKIEALLQHSDDNVLLWRLADVLLQYQRDEQARVIYRRLAVRTPENPLGVLHSALAEHRLGNSERAADIFEAGIRSFPQAAELIEHFALICAQLRQMRRVIRVAVPDAHSEQQACEALFARFPDPQIQVGLIDHCLDAGLDQLAEQKIRAIREMSDDALALWQVSELLLSRERTEEANALHRKLAGREPKDVEDYHLSSLAFVCLSELDECLECLERGLLHYPAAGKLLALYMKICAKRFEYDRYRDFLGSLEAADLPPPVSMLDFYRASMSAPVDFVINLQDIELRIEPGDVSVLRQDFHVYLRKNPQPIKIARVLVFFCRYLHLPGDFAAGVCAALQLAFEGEDKASRSLRILDEMTPPMIPRHAIQPADDVRRFIEAGQRLAADPLSLDEPIADMTNNWTPWQYIFCLVAPELYGTAISAFEKMVFSTWPRLDFTAGHVADAVDSHKRAGKKLRLGFIVHDSMPMMSGFLPRLDPQRFETVFLRPGKSGKSAAAQGWLDRAGKVVQYSDVDMDAAIETIAGEALDIIVSGPSIAAVYYPMMARLAPLQMVLLEPNWTDGLTNADYYISWAPAEPATPSDFYKTKVALFEHPPYWIERPEVGSKGPISPQARAEVRRRLLNVGTDTRVYLCANTPPKIHPDMDGIFHEILERDQDAILVLLRGEYPPAKTLRNRLRETLGTLYDRVVFMSTMSKDDAHMLLQAVDCCVDSYPLCGMSSSFDGAMLGIPTVTLPANIPFGRWTAAIYEYIGATTLIAKDREDYVELALRVASDKEWREQLSLDIKRKSSRYVESEQSSREFEAFLLKAWDRKRQGQAPANWLNGRWQ</sequence>
<dbReference type="Gene3D" id="3.40.50.11380">
    <property type="match status" value="1"/>
</dbReference>
<comment type="caution">
    <text evidence="6">The sequence shown here is derived from an EMBL/GenBank/DDBJ whole genome shotgun (WGS) entry which is preliminary data.</text>
</comment>
<protein>
    <recommendedName>
        <fullName evidence="5">O-GlcNAc transferase C-terminal domain-containing protein</fullName>
    </recommendedName>
</protein>
<dbReference type="RefSeq" id="WP_345537039.1">
    <property type="nucleotide sequence ID" value="NZ_BAABGJ010000012.1"/>
</dbReference>